<name>A0A4V6CRC7_9ACTN</name>
<dbReference type="Gene3D" id="3.40.1740.10">
    <property type="entry name" value="VC0467-like"/>
    <property type="match status" value="1"/>
</dbReference>
<evidence type="ECO:0000256" key="1">
    <source>
        <dbReference type="ARBA" id="ARBA00009600"/>
    </source>
</evidence>
<dbReference type="PANTHER" id="PTHR30327">
    <property type="entry name" value="UNCHARACTERIZED PROTEIN YQGE"/>
    <property type="match status" value="1"/>
</dbReference>
<dbReference type="Proteomes" id="UP000306985">
    <property type="component" value="Unassembled WGS sequence"/>
</dbReference>
<protein>
    <recommendedName>
        <fullName evidence="2">UPF0301 protein FDO65_19445</fullName>
    </recommendedName>
</protein>
<evidence type="ECO:0000256" key="2">
    <source>
        <dbReference type="HAMAP-Rule" id="MF_00758"/>
    </source>
</evidence>
<gene>
    <name evidence="3" type="ORF">FDO65_19445</name>
</gene>
<dbReference type="Pfam" id="PF02622">
    <property type="entry name" value="DUF179"/>
    <property type="match status" value="1"/>
</dbReference>
<dbReference type="HAMAP" id="MF_00758">
    <property type="entry name" value="UPF0301"/>
    <property type="match status" value="1"/>
</dbReference>
<comment type="caution">
    <text evidence="3">The sequence shown here is derived from an EMBL/GenBank/DDBJ whole genome shotgun (WGS) entry which is preliminary data.</text>
</comment>
<dbReference type="OrthoDB" id="9807486at2"/>
<reference evidence="3 4" key="1">
    <citation type="submission" date="2019-05" db="EMBL/GenBank/DDBJ databases">
        <title>Nakamurella sp. N5BH11, whole genome shotgun sequence.</title>
        <authorList>
            <person name="Tuo L."/>
        </authorList>
    </citation>
    <scope>NUCLEOTIDE SEQUENCE [LARGE SCALE GENOMIC DNA]</scope>
    <source>
        <strain evidence="3 4">N5BH11</strain>
    </source>
</reference>
<keyword evidence="4" id="KW-1185">Reference proteome</keyword>
<dbReference type="PANTHER" id="PTHR30327:SF1">
    <property type="entry name" value="UPF0301 PROTEIN YQGE"/>
    <property type="match status" value="1"/>
</dbReference>
<proteinExistence type="inferred from homology"/>
<dbReference type="EMBL" id="SZZH01000006">
    <property type="protein sequence ID" value="TKV56995.1"/>
    <property type="molecule type" value="Genomic_DNA"/>
</dbReference>
<accession>A0A4V6CRC7</accession>
<sequence>MTAHEGFEPGGAGNSALRPGALLVATPELGDPNFRRTVVYLVAHGEDGTVGLVLNRPSETAVHNVLPEWAPHVIKPQALYVGGPVQTNAAMCVGVCRTGVDPRRLDGVIGVTGPVVLVNLDADPAELSPSLRGARVYAGRAGWSPDQLAGEVAEGAWVVLPGLPDDVLAGPRVDLWFRVLKRQGFPLAWLAYHPQDVTRN</sequence>
<dbReference type="AlphaFoldDB" id="A0A4V6CRC7"/>
<evidence type="ECO:0000313" key="4">
    <source>
        <dbReference type="Proteomes" id="UP000306985"/>
    </source>
</evidence>
<comment type="similarity">
    <text evidence="1 2">Belongs to the UPF0301 (AlgH) family.</text>
</comment>
<evidence type="ECO:0000313" key="3">
    <source>
        <dbReference type="EMBL" id="TKV56995.1"/>
    </source>
</evidence>
<organism evidence="3 4">
    <name type="scientific">Nakamurella flava</name>
    <dbReference type="NCBI Taxonomy" id="2576308"/>
    <lineage>
        <taxon>Bacteria</taxon>
        <taxon>Bacillati</taxon>
        <taxon>Actinomycetota</taxon>
        <taxon>Actinomycetes</taxon>
        <taxon>Nakamurellales</taxon>
        <taxon>Nakamurellaceae</taxon>
        <taxon>Nakamurella</taxon>
    </lineage>
</organism>
<dbReference type="GO" id="GO:0005829">
    <property type="term" value="C:cytosol"/>
    <property type="evidence" value="ECO:0007669"/>
    <property type="project" value="TreeGrafter"/>
</dbReference>
<dbReference type="NCBIfam" id="NF001272">
    <property type="entry name" value="PRK00228.2-4"/>
    <property type="match status" value="1"/>
</dbReference>
<dbReference type="RefSeq" id="WP_137451381.1">
    <property type="nucleotide sequence ID" value="NZ_SZZH01000006.1"/>
</dbReference>
<dbReference type="InterPro" id="IPR003774">
    <property type="entry name" value="AlgH-like"/>
</dbReference>
<dbReference type="SUPFAM" id="SSF143456">
    <property type="entry name" value="VC0467-like"/>
    <property type="match status" value="1"/>
</dbReference>